<proteinExistence type="predicted"/>
<name>A0ABW2BAM2_9RHOB</name>
<comment type="caution">
    <text evidence="2">The sequence shown here is derived from an EMBL/GenBank/DDBJ whole genome shotgun (WGS) entry which is preliminary data.</text>
</comment>
<protein>
    <recommendedName>
        <fullName evidence="4">Peptide/nickel transport system permease protein</fullName>
    </recommendedName>
</protein>
<evidence type="ECO:0000313" key="3">
    <source>
        <dbReference type="Proteomes" id="UP001596353"/>
    </source>
</evidence>
<keyword evidence="1" id="KW-0812">Transmembrane</keyword>
<organism evidence="2 3">
    <name type="scientific">Sulfitobacter porphyrae</name>
    <dbReference type="NCBI Taxonomy" id="1246864"/>
    <lineage>
        <taxon>Bacteria</taxon>
        <taxon>Pseudomonadati</taxon>
        <taxon>Pseudomonadota</taxon>
        <taxon>Alphaproteobacteria</taxon>
        <taxon>Rhodobacterales</taxon>
        <taxon>Roseobacteraceae</taxon>
        <taxon>Sulfitobacter</taxon>
    </lineage>
</organism>
<evidence type="ECO:0008006" key="4">
    <source>
        <dbReference type="Google" id="ProtNLM"/>
    </source>
</evidence>
<sequence length="53" mass="6026">MIADARIDMYYAPWGLAVPIFAIFLTVLSFNLLGDGLRRRLDPRQSAERGSDR</sequence>
<evidence type="ECO:0000313" key="2">
    <source>
        <dbReference type="EMBL" id="MFC6762252.1"/>
    </source>
</evidence>
<accession>A0ABW2BAM2</accession>
<feature type="transmembrane region" description="Helical" evidence="1">
    <location>
        <begin position="12"/>
        <end position="34"/>
    </location>
</feature>
<dbReference type="EMBL" id="JBHSWG010000004">
    <property type="protein sequence ID" value="MFC6762252.1"/>
    <property type="molecule type" value="Genomic_DNA"/>
</dbReference>
<keyword evidence="1" id="KW-0472">Membrane</keyword>
<keyword evidence="1" id="KW-1133">Transmembrane helix</keyword>
<gene>
    <name evidence="2" type="ORF">ACFQFQ_26390</name>
</gene>
<dbReference type="Proteomes" id="UP001596353">
    <property type="component" value="Unassembled WGS sequence"/>
</dbReference>
<reference evidence="3" key="1">
    <citation type="journal article" date="2019" name="Int. J. Syst. Evol. Microbiol.">
        <title>The Global Catalogue of Microorganisms (GCM) 10K type strain sequencing project: providing services to taxonomists for standard genome sequencing and annotation.</title>
        <authorList>
            <consortium name="The Broad Institute Genomics Platform"/>
            <consortium name="The Broad Institute Genome Sequencing Center for Infectious Disease"/>
            <person name="Wu L."/>
            <person name="Ma J."/>
        </authorList>
    </citation>
    <scope>NUCLEOTIDE SEQUENCE [LARGE SCALE GENOMIC DNA]</scope>
    <source>
        <strain evidence="3">CCUG 66188</strain>
    </source>
</reference>
<keyword evidence="3" id="KW-1185">Reference proteome</keyword>
<evidence type="ECO:0000256" key="1">
    <source>
        <dbReference type="SAM" id="Phobius"/>
    </source>
</evidence>